<gene>
    <name evidence="4" type="ORF">A3D44_02745</name>
</gene>
<feature type="compositionally biased region" description="Polar residues" evidence="2">
    <location>
        <begin position="293"/>
        <end position="310"/>
    </location>
</feature>
<feature type="coiled-coil region" evidence="1">
    <location>
        <begin position="249"/>
        <end position="276"/>
    </location>
</feature>
<dbReference type="EMBL" id="MHOT01000012">
    <property type="protein sequence ID" value="OGZ69353.1"/>
    <property type="molecule type" value="Genomic_DNA"/>
</dbReference>
<feature type="region of interest" description="Disordered" evidence="2">
    <location>
        <begin position="290"/>
        <end position="310"/>
    </location>
</feature>
<feature type="coiled-coil region" evidence="1">
    <location>
        <begin position="63"/>
        <end position="97"/>
    </location>
</feature>
<keyword evidence="3" id="KW-0812">Transmembrane</keyword>
<evidence type="ECO:0000256" key="3">
    <source>
        <dbReference type="SAM" id="Phobius"/>
    </source>
</evidence>
<keyword evidence="3" id="KW-0472">Membrane</keyword>
<keyword evidence="1" id="KW-0175">Coiled coil</keyword>
<keyword evidence="3" id="KW-1133">Transmembrane helix</keyword>
<dbReference type="Proteomes" id="UP000178820">
    <property type="component" value="Unassembled WGS sequence"/>
</dbReference>
<name>A0A1G2I3L3_9BACT</name>
<evidence type="ECO:0000256" key="1">
    <source>
        <dbReference type="SAM" id="Coils"/>
    </source>
</evidence>
<sequence>MIVMDIVRVVSPFDPLAIIWLVFSIAASGLLLLIFLSNVSLKKYVDKQQEGDKKAINTNCDDIKNIDKNLKAIIESAQKLEKRVKEWEEKLQETKLAAESVISLAKESIEATQKLNDTVVESNRQIQARMEEQQKTHQEYYQKLERDFHEETGKQKARIEDIDQKIRQGTGGAIIAPEAFNQWASEQTGALGKIQGQVVEFGKRLDAVATQSQIPAANLAEIETRLKDVIAQQIQVIGNETNNRNKALTEQLERYIAAQEERLKKMEDHQKEAMGKIKDISEIAQRIVKKMTEAQSPKGSETNVGSNTKT</sequence>
<proteinExistence type="predicted"/>
<accession>A0A1G2I3L3</accession>
<dbReference type="AlphaFoldDB" id="A0A1G2I3L3"/>
<evidence type="ECO:0000313" key="4">
    <source>
        <dbReference type="EMBL" id="OGZ69353.1"/>
    </source>
</evidence>
<evidence type="ECO:0000256" key="2">
    <source>
        <dbReference type="SAM" id="MobiDB-lite"/>
    </source>
</evidence>
<comment type="caution">
    <text evidence="4">The sequence shown here is derived from an EMBL/GenBank/DDBJ whole genome shotgun (WGS) entry which is preliminary data.</text>
</comment>
<feature type="transmembrane region" description="Helical" evidence="3">
    <location>
        <begin position="17"/>
        <end position="39"/>
    </location>
</feature>
<reference evidence="4 5" key="1">
    <citation type="journal article" date="2016" name="Nat. Commun.">
        <title>Thousands of microbial genomes shed light on interconnected biogeochemical processes in an aquifer system.</title>
        <authorList>
            <person name="Anantharaman K."/>
            <person name="Brown C.T."/>
            <person name="Hug L.A."/>
            <person name="Sharon I."/>
            <person name="Castelle C.J."/>
            <person name="Probst A.J."/>
            <person name="Thomas B.C."/>
            <person name="Singh A."/>
            <person name="Wilkins M.J."/>
            <person name="Karaoz U."/>
            <person name="Brodie E.L."/>
            <person name="Williams K.H."/>
            <person name="Hubbard S.S."/>
            <person name="Banfield J.F."/>
        </authorList>
    </citation>
    <scope>NUCLEOTIDE SEQUENCE [LARGE SCALE GENOMIC DNA]</scope>
</reference>
<protein>
    <submittedName>
        <fullName evidence="4">Uncharacterized protein</fullName>
    </submittedName>
</protein>
<evidence type="ECO:0000313" key="5">
    <source>
        <dbReference type="Proteomes" id="UP000178820"/>
    </source>
</evidence>
<organism evidence="4 5">
    <name type="scientific">Candidatus Staskawiczbacteria bacterium RIFCSPHIGHO2_02_FULL_42_22</name>
    <dbReference type="NCBI Taxonomy" id="1802207"/>
    <lineage>
        <taxon>Bacteria</taxon>
        <taxon>Candidatus Staskawicziibacteriota</taxon>
    </lineage>
</organism>